<keyword evidence="1" id="KW-0479">Metal-binding</keyword>
<keyword evidence="4" id="KW-1185">Reference proteome</keyword>
<gene>
    <name evidence="3" type="ORF">LTRI10_LOCUS36142</name>
</gene>
<name>A0AAV2FCM9_9ROSI</name>
<evidence type="ECO:0000313" key="4">
    <source>
        <dbReference type="Proteomes" id="UP001497516"/>
    </source>
</evidence>
<dbReference type="Pfam" id="PF14392">
    <property type="entry name" value="zf-CCHC_4"/>
    <property type="match status" value="1"/>
</dbReference>
<accession>A0AAV2FCM9</accession>
<protein>
    <recommendedName>
        <fullName evidence="2">CCHC-type domain-containing protein</fullName>
    </recommendedName>
</protein>
<evidence type="ECO:0000256" key="1">
    <source>
        <dbReference type="PROSITE-ProRule" id="PRU00047"/>
    </source>
</evidence>
<dbReference type="GO" id="GO:0003676">
    <property type="term" value="F:nucleic acid binding"/>
    <property type="evidence" value="ECO:0007669"/>
    <property type="project" value="InterPro"/>
</dbReference>
<dbReference type="InterPro" id="IPR025836">
    <property type="entry name" value="Zn_knuckle_CX2CX4HX4C"/>
</dbReference>
<dbReference type="AlphaFoldDB" id="A0AAV2FCM9"/>
<reference evidence="3 4" key="1">
    <citation type="submission" date="2024-04" db="EMBL/GenBank/DDBJ databases">
        <authorList>
            <person name="Fracassetti M."/>
        </authorList>
    </citation>
    <scope>NUCLEOTIDE SEQUENCE [LARGE SCALE GENOMIC DNA]</scope>
</reference>
<dbReference type="Pfam" id="PF14111">
    <property type="entry name" value="DUF4283"/>
    <property type="match status" value="1"/>
</dbReference>
<dbReference type="GO" id="GO:0008270">
    <property type="term" value="F:zinc ion binding"/>
    <property type="evidence" value="ECO:0007669"/>
    <property type="project" value="UniProtKB-KW"/>
</dbReference>
<dbReference type="InterPro" id="IPR040256">
    <property type="entry name" value="At4g02000-like"/>
</dbReference>
<dbReference type="InterPro" id="IPR001878">
    <property type="entry name" value="Znf_CCHC"/>
</dbReference>
<dbReference type="Proteomes" id="UP001497516">
    <property type="component" value="Chromosome 6"/>
</dbReference>
<evidence type="ECO:0000259" key="2">
    <source>
        <dbReference type="PROSITE" id="PS50158"/>
    </source>
</evidence>
<dbReference type="EMBL" id="OZ034819">
    <property type="protein sequence ID" value="CAL1395732.1"/>
    <property type="molecule type" value="Genomic_DNA"/>
</dbReference>
<sequence length="242" mass="27769">MVHMSEDQVIQFSLDEVQSTKLRASRTVLGRLFTTDQISTLELRDALVDAWQIKGRVRVSTTSHGLFEIMLPNLEAKSWALKLSPWIINDKLLILRAWVPSIPRKIFEEIAVAPFRIQLWGVKEDCCTKLFGRKMVATAIGQVLDLDVFACTDTGERFIKVRALIDFAKPLRSQLMAASDEVDNFWVTLKYEFLPSFCYHCGRVGHARSECLFESPKGRERFGPHMSTKKMGRRIYDEETIP</sequence>
<keyword evidence="1" id="KW-0862">Zinc</keyword>
<dbReference type="PANTHER" id="PTHR31286:SF167">
    <property type="entry name" value="OS09G0268800 PROTEIN"/>
    <property type="match status" value="1"/>
</dbReference>
<dbReference type="InterPro" id="IPR025558">
    <property type="entry name" value="DUF4283"/>
</dbReference>
<dbReference type="PANTHER" id="PTHR31286">
    <property type="entry name" value="GLYCINE-RICH CELL WALL STRUCTURAL PROTEIN 1.8-LIKE"/>
    <property type="match status" value="1"/>
</dbReference>
<evidence type="ECO:0000313" key="3">
    <source>
        <dbReference type="EMBL" id="CAL1395732.1"/>
    </source>
</evidence>
<proteinExistence type="predicted"/>
<organism evidence="3 4">
    <name type="scientific">Linum trigynum</name>
    <dbReference type="NCBI Taxonomy" id="586398"/>
    <lineage>
        <taxon>Eukaryota</taxon>
        <taxon>Viridiplantae</taxon>
        <taxon>Streptophyta</taxon>
        <taxon>Embryophyta</taxon>
        <taxon>Tracheophyta</taxon>
        <taxon>Spermatophyta</taxon>
        <taxon>Magnoliopsida</taxon>
        <taxon>eudicotyledons</taxon>
        <taxon>Gunneridae</taxon>
        <taxon>Pentapetalae</taxon>
        <taxon>rosids</taxon>
        <taxon>fabids</taxon>
        <taxon>Malpighiales</taxon>
        <taxon>Linaceae</taxon>
        <taxon>Linum</taxon>
    </lineage>
</organism>
<dbReference type="PROSITE" id="PS50158">
    <property type="entry name" value="ZF_CCHC"/>
    <property type="match status" value="1"/>
</dbReference>
<keyword evidence="1" id="KW-0863">Zinc-finger</keyword>
<feature type="domain" description="CCHC-type" evidence="2">
    <location>
        <begin position="198"/>
        <end position="211"/>
    </location>
</feature>